<evidence type="ECO:0000259" key="7">
    <source>
        <dbReference type="Pfam" id="PF15982"/>
    </source>
</evidence>
<dbReference type="PANTHER" id="PTHR12459:SF15">
    <property type="entry name" value="TRANSMEMBRANE PROTEIN 135"/>
    <property type="match status" value="1"/>
</dbReference>
<comment type="similarity">
    <text evidence="2">Belongs to the TMEM135 family.</text>
</comment>
<dbReference type="PANTHER" id="PTHR12459">
    <property type="entry name" value="TRANSMEMBRANE PROTEIN 135-RELATED"/>
    <property type="match status" value="1"/>
</dbReference>
<protein>
    <submittedName>
        <fullName evidence="9">Transmembrane protein 135-like isoform X1</fullName>
    </submittedName>
</protein>
<evidence type="ECO:0000256" key="4">
    <source>
        <dbReference type="ARBA" id="ARBA00022989"/>
    </source>
</evidence>
<keyword evidence="3 6" id="KW-0812">Transmembrane</keyword>
<evidence type="ECO:0000256" key="5">
    <source>
        <dbReference type="ARBA" id="ARBA00023136"/>
    </source>
</evidence>
<feature type="domain" description="Transmembrane protein 135 N-terminal" evidence="7">
    <location>
        <begin position="12"/>
        <end position="144"/>
    </location>
</feature>
<sequence length="471" mass="53252">MPAQLSKFIDVQCKEYSHHWTNSCVAAAAGLGIDAIPQCLKLYATVYIAALLMKGKIPSKEDIKKTILGLLQSTAFLSWSGFSYSAFICILRRILGNFNFLTVSFLPSFLSSLTAIVIERPSRRPLLSLYVANLATETLFRMGIARGHYTPIPQGGTYIFATSITLLLYFYRSRPNKEPSMYRIFRILVGKYEECGYLVEKNNLHCDTQICSADEGSASGSSIEKHGVNKKSHKKNLNIFMKSLKIYRKIIERLKLQGKHSSCPHPFSCAHYILKGGMEVFSYALSAQLVINLFFGTKKLLTKPPLIKSMIFKKNNLNLPIFLGGFAGLYRLVSCLLRRFLEKDSPYHAIPAGFIGGLTFMFYSNNTVALYFMWKALQLSWNDLVEKNVVPEIKWFVIFLYCFCTAILFHAAILEPQLLRSSYWKFLYAVSGGRIAVMSRVSLDAFGLESTKHLADVLRKTNTTDKKTFAF</sequence>
<keyword evidence="5 6" id="KW-0472">Membrane</keyword>
<feature type="transmembrane region" description="Helical" evidence="6">
    <location>
        <begin position="100"/>
        <end position="118"/>
    </location>
</feature>
<dbReference type="Pfam" id="PF15982">
    <property type="entry name" value="TMEM135_C_rich"/>
    <property type="match status" value="1"/>
</dbReference>
<dbReference type="Proteomes" id="UP000504631">
    <property type="component" value="Unplaced"/>
</dbReference>
<accession>A0A6J3K2Z9</accession>
<evidence type="ECO:0000313" key="9">
    <source>
        <dbReference type="RefSeq" id="XP_033347468.1"/>
    </source>
</evidence>
<evidence type="ECO:0000256" key="6">
    <source>
        <dbReference type="SAM" id="Phobius"/>
    </source>
</evidence>
<gene>
    <name evidence="9" type="primary">LOC117232281</name>
</gene>
<evidence type="ECO:0000256" key="1">
    <source>
        <dbReference type="ARBA" id="ARBA00004127"/>
    </source>
</evidence>
<dbReference type="GO" id="GO:0012505">
    <property type="term" value="C:endomembrane system"/>
    <property type="evidence" value="ECO:0007669"/>
    <property type="project" value="UniProtKB-SubCell"/>
</dbReference>
<reference evidence="9" key="1">
    <citation type="submission" date="2025-08" db="UniProtKB">
        <authorList>
            <consortium name="RefSeq"/>
        </authorList>
    </citation>
    <scope>IDENTIFICATION</scope>
    <source>
        <tissue evidence="9">Muscle</tissue>
    </source>
</reference>
<keyword evidence="8" id="KW-1185">Reference proteome</keyword>
<dbReference type="AlphaFoldDB" id="A0A6J3K2Z9"/>
<organism evidence="8 9">
    <name type="scientific">Bombus vosnesenskii</name>
    <dbReference type="NCBI Taxonomy" id="207650"/>
    <lineage>
        <taxon>Eukaryota</taxon>
        <taxon>Metazoa</taxon>
        <taxon>Ecdysozoa</taxon>
        <taxon>Arthropoda</taxon>
        <taxon>Hexapoda</taxon>
        <taxon>Insecta</taxon>
        <taxon>Pterygota</taxon>
        <taxon>Neoptera</taxon>
        <taxon>Endopterygota</taxon>
        <taxon>Hymenoptera</taxon>
        <taxon>Apocrita</taxon>
        <taxon>Aculeata</taxon>
        <taxon>Apoidea</taxon>
        <taxon>Anthophila</taxon>
        <taxon>Apidae</taxon>
        <taxon>Bombus</taxon>
        <taxon>Pyrobombus</taxon>
    </lineage>
</organism>
<feature type="transmembrane region" description="Helical" evidence="6">
    <location>
        <begin position="74"/>
        <end position="94"/>
    </location>
</feature>
<feature type="transmembrane region" description="Helical" evidence="6">
    <location>
        <begin position="393"/>
        <end position="414"/>
    </location>
</feature>
<evidence type="ECO:0000256" key="3">
    <source>
        <dbReference type="ARBA" id="ARBA00022692"/>
    </source>
</evidence>
<feature type="transmembrane region" description="Helical" evidence="6">
    <location>
        <begin position="155"/>
        <end position="171"/>
    </location>
</feature>
<dbReference type="InterPro" id="IPR031926">
    <property type="entry name" value="TMEM135_N"/>
</dbReference>
<name>A0A6J3K2Z9_9HYME</name>
<dbReference type="RefSeq" id="XP_033347468.1">
    <property type="nucleotide sequence ID" value="XM_033491577.1"/>
</dbReference>
<dbReference type="KEGG" id="bvk:117232281"/>
<feature type="transmembrane region" description="Helical" evidence="6">
    <location>
        <begin position="317"/>
        <end position="337"/>
    </location>
</feature>
<dbReference type="GeneID" id="117232281"/>
<evidence type="ECO:0000313" key="8">
    <source>
        <dbReference type="Proteomes" id="UP000504631"/>
    </source>
</evidence>
<proteinExistence type="inferred from homology"/>
<feature type="transmembrane region" description="Helical" evidence="6">
    <location>
        <begin position="349"/>
        <end position="373"/>
    </location>
</feature>
<evidence type="ECO:0000256" key="2">
    <source>
        <dbReference type="ARBA" id="ARBA00008924"/>
    </source>
</evidence>
<keyword evidence="4 6" id="KW-1133">Transmembrane helix</keyword>
<dbReference type="InterPro" id="IPR026749">
    <property type="entry name" value="Tmem135"/>
</dbReference>
<comment type="subcellular location">
    <subcellularLocation>
        <location evidence="1">Endomembrane system</location>
        <topology evidence="1">Multi-pass membrane protein</topology>
    </subcellularLocation>
</comment>